<name>A0A485LJ24_9STRA</name>
<evidence type="ECO:0000313" key="2">
    <source>
        <dbReference type="EMBL" id="KAF0688189.1"/>
    </source>
</evidence>
<dbReference type="SUPFAM" id="SSF143437">
    <property type="entry name" value="THUMP domain-like"/>
    <property type="match status" value="1"/>
</dbReference>
<dbReference type="EMBL" id="CAADRA010006770">
    <property type="protein sequence ID" value="VFT96866.1"/>
    <property type="molecule type" value="Genomic_DNA"/>
</dbReference>
<dbReference type="PANTHER" id="PTHR14911">
    <property type="entry name" value="THUMP DOMAIN-CONTAINING"/>
    <property type="match status" value="1"/>
</dbReference>
<reference evidence="3 4" key="1">
    <citation type="submission" date="2019-03" db="EMBL/GenBank/DDBJ databases">
        <authorList>
            <person name="Gaulin E."/>
            <person name="Dumas B."/>
        </authorList>
    </citation>
    <scope>NUCLEOTIDE SEQUENCE [LARGE SCALE GENOMIC DNA]</scope>
    <source>
        <strain evidence="3">CBS 568.67</strain>
    </source>
</reference>
<evidence type="ECO:0000259" key="1">
    <source>
        <dbReference type="Pfam" id="PF01170"/>
    </source>
</evidence>
<dbReference type="FunFam" id="3.40.50.150:FF:000073">
    <property type="entry name" value="THUMP domain containing 3"/>
    <property type="match status" value="1"/>
</dbReference>
<dbReference type="InterPro" id="IPR000241">
    <property type="entry name" value="RlmKL-like_Mtase"/>
</dbReference>
<dbReference type="SUPFAM" id="SSF53335">
    <property type="entry name" value="S-adenosyl-L-methionine-dependent methyltransferases"/>
    <property type="match status" value="1"/>
</dbReference>
<dbReference type="Proteomes" id="UP000332933">
    <property type="component" value="Unassembled WGS sequence"/>
</dbReference>
<dbReference type="GO" id="GO:0016423">
    <property type="term" value="F:tRNA (guanine) methyltransferase activity"/>
    <property type="evidence" value="ECO:0007669"/>
    <property type="project" value="TreeGrafter"/>
</dbReference>
<evidence type="ECO:0000313" key="3">
    <source>
        <dbReference type="EMBL" id="VFT96866.1"/>
    </source>
</evidence>
<dbReference type="Gene3D" id="3.40.50.150">
    <property type="entry name" value="Vaccinia Virus protein VP39"/>
    <property type="match status" value="1"/>
</dbReference>
<dbReference type="Gene3D" id="3.30.2130.30">
    <property type="match status" value="1"/>
</dbReference>
<evidence type="ECO:0000313" key="4">
    <source>
        <dbReference type="Proteomes" id="UP000332933"/>
    </source>
</evidence>
<dbReference type="EMBL" id="VJMH01006747">
    <property type="protein sequence ID" value="KAF0688189.1"/>
    <property type="molecule type" value="Genomic_DNA"/>
</dbReference>
<dbReference type="GO" id="GO:0030488">
    <property type="term" value="P:tRNA methylation"/>
    <property type="evidence" value="ECO:0007669"/>
    <property type="project" value="TreeGrafter"/>
</dbReference>
<dbReference type="PANTHER" id="PTHR14911:SF13">
    <property type="entry name" value="TRNA (GUANINE(6)-N2)-METHYLTRANSFERASE THUMP3"/>
    <property type="match status" value="1"/>
</dbReference>
<protein>
    <submittedName>
        <fullName evidence="3">Aste57867_20172 protein</fullName>
    </submittedName>
</protein>
<organism evidence="3 4">
    <name type="scientific">Aphanomyces stellatus</name>
    <dbReference type="NCBI Taxonomy" id="120398"/>
    <lineage>
        <taxon>Eukaryota</taxon>
        <taxon>Sar</taxon>
        <taxon>Stramenopiles</taxon>
        <taxon>Oomycota</taxon>
        <taxon>Saprolegniomycetes</taxon>
        <taxon>Saprolegniales</taxon>
        <taxon>Verrucalvaceae</taxon>
        <taxon>Aphanomyces</taxon>
    </lineage>
</organism>
<dbReference type="Pfam" id="PF01170">
    <property type="entry name" value="UPF0020"/>
    <property type="match status" value="1"/>
</dbReference>
<dbReference type="OrthoDB" id="47730at2759"/>
<dbReference type="GO" id="GO:0043527">
    <property type="term" value="C:tRNA methyltransferase complex"/>
    <property type="evidence" value="ECO:0007669"/>
    <property type="project" value="UniProtKB-ARBA"/>
</dbReference>
<sequence>MHVDSAAYVLLVIRGLEHLAIKEIHEKLEVTSLTTLTLQADPNNPKMDVMRGEAAVGKLLLHTTSTPAQVKALCSIQAFLAYLAHADTIPTTDIAGPDVIATLVATASTWPAALQLWEAHCPQSSASSVRFRASCVRDGKHAYSSETIAGKVGAAVVAKFGYGVSLAAFDLEVVCLVMHHHVVLGLSLADDPEAINFRGSRLAPERRRIPTMKYMSTLRPSTAYLMLQLAECSIGDIVLDCMCGVGTLPASSVFWAPVVAFGGDISTDAVAQANTNFQGQRANVCQWSSAHLPVRSNAVDCVLVDMPFGLLCGNSTQNAKLYPKAIKEMARVLRPGGRAVLLVMSKKLLVHSVRNVPSIAIVQDLPVTIGGLGVGIYILEKQASKKRSLSDS</sequence>
<reference evidence="2" key="2">
    <citation type="submission" date="2019-06" db="EMBL/GenBank/DDBJ databases">
        <title>Genomics analysis of Aphanomyces spp. identifies a new class of oomycete effector associated with host adaptation.</title>
        <authorList>
            <person name="Gaulin E."/>
        </authorList>
    </citation>
    <scope>NUCLEOTIDE SEQUENCE</scope>
    <source>
        <strain evidence="2">CBS 578.67</strain>
    </source>
</reference>
<proteinExistence type="predicted"/>
<keyword evidence="4" id="KW-1185">Reference proteome</keyword>
<dbReference type="InterPro" id="IPR029063">
    <property type="entry name" value="SAM-dependent_MTases_sf"/>
</dbReference>
<accession>A0A485LJ24</accession>
<dbReference type="AlphaFoldDB" id="A0A485LJ24"/>
<dbReference type="CDD" id="cd02440">
    <property type="entry name" value="AdoMet_MTases"/>
    <property type="match status" value="1"/>
</dbReference>
<gene>
    <name evidence="3" type="primary">Aste57867_20172</name>
    <name evidence="2" type="ORF">As57867_020106</name>
    <name evidence="3" type="ORF">ASTE57867_20172</name>
</gene>
<feature type="domain" description="Ribosomal RNA large subunit methyltransferase K/L-like methyltransferase" evidence="1">
    <location>
        <begin position="212"/>
        <end position="356"/>
    </location>
</feature>